<keyword evidence="1" id="KW-0732">Signal</keyword>
<dbReference type="WBParaSite" id="Gr19_v10_g6216.t1">
    <property type="protein sequence ID" value="Gr19_v10_g6216.t1"/>
    <property type="gene ID" value="Gr19_v10_g6216"/>
</dbReference>
<dbReference type="AlphaFoldDB" id="A0A914I0N1"/>
<feature type="signal peptide" evidence="1">
    <location>
        <begin position="1"/>
        <end position="27"/>
    </location>
</feature>
<accession>A0A914I0N1</accession>
<evidence type="ECO:0000313" key="4">
    <source>
        <dbReference type="WBParaSite" id="Gr19_v10_g6216.t1"/>
    </source>
</evidence>
<reference evidence="3 4" key="1">
    <citation type="submission" date="2022-11" db="UniProtKB">
        <authorList>
            <consortium name="WormBaseParasite"/>
        </authorList>
    </citation>
    <scope>IDENTIFICATION</scope>
</reference>
<sequence>MASMTFKMVSLVLLVLCIGMAIEQSQTYMLGYGYGYPYGGWYGKRQAGFGPSAGSGGGNGGTFGNAGGLNGYGGGAQPNTFE</sequence>
<dbReference type="Proteomes" id="UP000887572">
    <property type="component" value="Unplaced"/>
</dbReference>
<dbReference type="WBParaSite" id="Gr19_v10_g6214.t1">
    <property type="protein sequence ID" value="Gr19_v10_g6214.t1"/>
    <property type="gene ID" value="Gr19_v10_g6214"/>
</dbReference>
<protein>
    <submittedName>
        <fullName evidence="3 4">Uncharacterized protein</fullName>
    </submittedName>
</protein>
<evidence type="ECO:0000313" key="2">
    <source>
        <dbReference type="Proteomes" id="UP000887572"/>
    </source>
</evidence>
<proteinExistence type="predicted"/>
<name>A0A914I0N1_GLORO</name>
<evidence type="ECO:0000256" key="1">
    <source>
        <dbReference type="SAM" id="SignalP"/>
    </source>
</evidence>
<keyword evidence="2" id="KW-1185">Reference proteome</keyword>
<evidence type="ECO:0000313" key="3">
    <source>
        <dbReference type="WBParaSite" id="Gr19_v10_g6214.t1"/>
    </source>
</evidence>
<feature type="chain" id="PRO_5038324178" evidence="1">
    <location>
        <begin position="28"/>
        <end position="82"/>
    </location>
</feature>
<organism evidence="2 4">
    <name type="scientific">Globodera rostochiensis</name>
    <name type="common">Golden nematode worm</name>
    <name type="synonym">Heterodera rostochiensis</name>
    <dbReference type="NCBI Taxonomy" id="31243"/>
    <lineage>
        <taxon>Eukaryota</taxon>
        <taxon>Metazoa</taxon>
        <taxon>Ecdysozoa</taxon>
        <taxon>Nematoda</taxon>
        <taxon>Chromadorea</taxon>
        <taxon>Rhabditida</taxon>
        <taxon>Tylenchina</taxon>
        <taxon>Tylenchomorpha</taxon>
        <taxon>Tylenchoidea</taxon>
        <taxon>Heteroderidae</taxon>
        <taxon>Heteroderinae</taxon>
        <taxon>Globodera</taxon>
    </lineage>
</organism>